<reference evidence="10" key="1">
    <citation type="submission" date="2023-02" db="EMBL/GenBank/DDBJ databases">
        <title>Genome of toxic invasive species Heracleum sosnowskyi carries increased number of genes despite the absence of recent whole-genome duplications.</title>
        <authorList>
            <person name="Schelkunov M."/>
            <person name="Shtratnikova V."/>
            <person name="Makarenko M."/>
            <person name="Klepikova A."/>
            <person name="Omelchenko D."/>
            <person name="Novikova G."/>
            <person name="Obukhova E."/>
            <person name="Bogdanov V."/>
            <person name="Penin A."/>
            <person name="Logacheva M."/>
        </authorList>
    </citation>
    <scope>NUCLEOTIDE SEQUENCE</scope>
    <source>
        <strain evidence="10">Hsosn_3</strain>
        <tissue evidence="10">Leaf</tissue>
    </source>
</reference>
<dbReference type="SUPFAM" id="SSF51011">
    <property type="entry name" value="Glycosyl hydrolase domain"/>
    <property type="match status" value="1"/>
</dbReference>
<dbReference type="Gene3D" id="3.20.20.80">
    <property type="entry name" value="Glycosidases"/>
    <property type="match status" value="1"/>
</dbReference>
<keyword evidence="11" id="KW-1185">Reference proteome</keyword>
<gene>
    <name evidence="10" type="ORF">POM88_029770</name>
</gene>
<proteinExistence type="inferred from homology"/>
<evidence type="ECO:0000313" key="11">
    <source>
        <dbReference type="Proteomes" id="UP001237642"/>
    </source>
</evidence>
<comment type="caution">
    <text evidence="10">The sequence shown here is derived from an EMBL/GenBank/DDBJ whole genome shotgun (WGS) entry which is preliminary data.</text>
</comment>
<keyword evidence="6" id="KW-0119">Carbohydrate metabolism</keyword>
<name>A0AAD8MI18_9APIA</name>
<keyword evidence="5" id="KW-0378">Hydrolase</keyword>
<sequence>MNGISATSRVQIVASDADLYVAKIDDKIYVKIGSKYDVGDLVPPNYKVFTSGDDYSPDIDHLNPRVQRELSDWTNWLKSEIGFVDWRFDYARGFSPSITKVYMQNTSPYLAVGEYWDDLAYWKVRTLDKNQDKNRNDISKWVQASGGGVTAFDFTTKGILQAVVKNELWRMKDSNGNTPGLIGISPGNAMTCIENHDTWSEQVWPFPSDKVMLGYA</sequence>
<evidence type="ECO:0000256" key="7">
    <source>
        <dbReference type="ARBA" id="ARBA00023295"/>
    </source>
</evidence>
<dbReference type="AlphaFoldDB" id="A0AAD8MI18"/>
<dbReference type="SMART" id="SM00810">
    <property type="entry name" value="Alpha-amyl_C2"/>
    <property type="match status" value="1"/>
</dbReference>
<dbReference type="GO" id="GO:0004556">
    <property type="term" value="F:alpha-amylase activity"/>
    <property type="evidence" value="ECO:0007669"/>
    <property type="project" value="UniProtKB-EC"/>
</dbReference>
<comment type="cofactor">
    <cofactor evidence="2">
        <name>Ca(2+)</name>
        <dbReference type="ChEBI" id="CHEBI:29108"/>
    </cofactor>
</comment>
<accession>A0AAD8MI18</accession>
<dbReference type="SUPFAM" id="SSF51445">
    <property type="entry name" value="(Trans)glycosidases"/>
    <property type="match status" value="1"/>
</dbReference>
<comment type="catalytic activity">
    <reaction evidence="1">
        <text>Endohydrolysis of (1-&gt;4)-alpha-D-glucosidic linkages in polysaccharides containing three or more (1-&gt;4)-alpha-linked D-glucose units.</text>
        <dbReference type="EC" id="3.2.1.1"/>
    </reaction>
</comment>
<reference evidence="10" key="2">
    <citation type="submission" date="2023-05" db="EMBL/GenBank/DDBJ databases">
        <authorList>
            <person name="Schelkunov M.I."/>
        </authorList>
    </citation>
    <scope>NUCLEOTIDE SEQUENCE</scope>
    <source>
        <strain evidence="10">Hsosn_3</strain>
        <tissue evidence="10">Leaf</tissue>
    </source>
</reference>
<dbReference type="EMBL" id="JAUIZM010000007">
    <property type="protein sequence ID" value="KAK1373577.1"/>
    <property type="molecule type" value="Genomic_DNA"/>
</dbReference>
<dbReference type="Proteomes" id="UP001237642">
    <property type="component" value="Unassembled WGS sequence"/>
</dbReference>
<evidence type="ECO:0000256" key="4">
    <source>
        <dbReference type="ARBA" id="ARBA00012595"/>
    </source>
</evidence>
<evidence type="ECO:0000256" key="1">
    <source>
        <dbReference type="ARBA" id="ARBA00000548"/>
    </source>
</evidence>
<comment type="similarity">
    <text evidence="3">Belongs to the glycosyl hydrolase 13 family.</text>
</comment>
<evidence type="ECO:0000256" key="8">
    <source>
        <dbReference type="ARBA" id="ARBA00030238"/>
    </source>
</evidence>
<evidence type="ECO:0000256" key="6">
    <source>
        <dbReference type="ARBA" id="ARBA00023277"/>
    </source>
</evidence>
<dbReference type="GO" id="GO:0005975">
    <property type="term" value="P:carbohydrate metabolic process"/>
    <property type="evidence" value="ECO:0007669"/>
    <property type="project" value="InterPro"/>
</dbReference>
<dbReference type="InterPro" id="IPR012850">
    <property type="entry name" value="A-amylase_bs_C"/>
</dbReference>
<evidence type="ECO:0000313" key="10">
    <source>
        <dbReference type="EMBL" id="KAK1373577.1"/>
    </source>
</evidence>
<dbReference type="InterPro" id="IPR017853">
    <property type="entry name" value="GH"/>
</dbReference>
<evidence type="ECO:0000256" key="5">
    <source>
        <dbReference type="ARBA" id="ARBA00022801"/>
    </source>
</evidence>
<dbReference type="Pfam" id="PF07821">
    <property type="entry name" value="Alpha-amyl_C2"/>
    <property type="match status" value="1"/>
</dbReference>
<feature type="domain" description="Alpha-amylase C-terminal beta-sheet" evidence="9">
    <location>
        <begin position="2"/>
        <end position="60"/>
    </location>
</feature>
<organism evidence="10 11">
    <name type="scientific">Heracleum sosnowskyi</name>
    <dbReference type="NCBI Taxonomy" id="360622"/>
    <lineage>
        <taxon>Eukaryota</taxon>
        <taxon>Viridiplantae</taxon>
        <taxon>Streptophyta</taxon>
        <taxon>Embryophyta</taxon>
        <taxon>Tracheophyta</taxon>
        <taxon>Spermatophyta</taxon>
        <taxon>Magnoliopsida</taxon>
        <taxon>eudicotyledons</taxon>
        <taxon>Gunneridae</taxon>
        <taxon>Pentapetalae</taxon>
        <taxon>asterids</taxon>
        <taxon>campanulids</taxon>
        <taxon>Apiales</taxon>
        <taxon>Apiaceae</taxon>
        <taxon>Apioideae</taxon>
        <taxon>apioid superclade</taxon>
        <taxon>Tordylieae</taxon>
        <taxon>Tordyliinae</taxon>
        <taxon>Heracleum</taxon>
    </lineage>
</organism>
<protein>
    <recommendedName>
        <fullName evidence="4">alpha-amylase</fullName>
        <ecNumber evidence="4">3.2.1.1</ecNumber>
    </recommendedName>
    <alternativeName>
        <fullName evidence="8">1,4-alpha-D-glucan glucanohydrolase</fullName>
    </alternativeName>
</protein>
<evidence type="ECO:0000256" key="2">
    <source>
        <dbReference type="ARBA" id="ARBA00001913"/>
    </source>
</evidence>
<dbReference type="GO" id="GO:0005509">
    <property type="term" value="F:calcium ion binding"/>
    <property type="evidence" value="ECO:0007669"/>
    <property type="project" value="InterPro"/>
</dbReference>
<dbReference type="EC" id="3.2.1.1" evidence="4"/>
<keyword evidence="7" id="KW-0326">Glycosidase</keyword>
<evidence type="ECO:0000256" key="3">
    <source>
        <dbReference type="ARBA" id="ARBA00008061"/>
    </source>
</evidence>
<dbReference type="PANTHER" id="PTHR43447">
    <property type="entry name" value="ALPHA-AMYLASE"/>
    <property type="match status" value="1"/>
</dbReference>
<evidence type="ECO:0000259" key="9">
    <source>
        <dbReference type="SMART" id="SM00810"/>
    </source>
</evidence>